<dbReference type="Proteomes" id="UP000461730">
    <property type="component" value="Unassembled WGS sequence"/>
</dbReference>
<accession>A0A7K1U9T2</accession>
<keyword evidence="1" id="KW-0732">Signal</keyword>
<sequence length="247" mass="28423">MKNLFFCLLILWTIPAAAQKGDWYTYSTGKASVCHIKIDDEELVVERMDPAFRQLKLAGAAGKTEVAEKIEVKRINANGRSYFIHLSFDNLYFCTTFKYFKKEDSLQMYCADGIDDGYQTMQDVMAAIKKDTGTHFSITLYRKERLDEQKRKQPITKVTEEEFSAGLQGFTSRMDQFWQYRGYGRYEPFQTWMGLIYGNAFAEGFDDKFNKLSLTATNLKKPISAFGNNPAIKKQLKDAGLLEEDTK</sequence>
<feature type="chain" id="PRO_5029540907" description="DUF4369 domain-containing protein" evidence="1">
    <location>
        <begin position="19"/>
        <end position="247"/>
    </location>
</feature>
<comment type="caution">
    <text evidence="2">The sequence shown here is derived from an EMBL/GenBank/DDBJ whole genome shotgun (WGS) entry which is preliminary data.</text>
</comment>
<keyword evidence="3" id="KW-1185">Reference proteome</keyword>
<feature type="signal peptide" evidence="1">
    <location>
        <begin position="1"/>
        <end position="18"/>
    </location>
</feature>
<protein>
    <recommendedName>
        <fullName evidence="4">DUF4369 domain-containing protein</fullName>
    </recommendedName>
</protein>
<evidence type="ECO:0008006" key="4">
    <source>
        <dbReference type="Google" id="ProtNLM"/>
    </source>
</evidence>
<gene>
    <name evidence="2" type="ORF">GO493_22835</name>
</gene>
<dbReference type="AlphaFoldDB" id="A0A7K1U9T2"/>
<evidence type="ECO:0000313" key="3">
    <source>
        <dbReference type="Proteomes" id="UP000461730"/>
    </source>
</evidence>
<name>A0A7K1U9T2_9BACT</name>
<dbReference type="EMBL" id="WRXN01000011">
    <property type="protein sequence ID" value="MVT11122.1"/>
    <property type="molecule type" value="Genomic_DNA"/>
</dbReference>
<reference evidence="2 3" key="1">
    <citation type="submission" date="2019-12" db="EMBL/GenBank/DDBJ databases">
        <title>Chitinophaga sp. strain ysch24 (GDMCC 1.1355), whole genome shotgun sequence.</title>
        <authorList>
            <person name="Zhang X."/>
        </authorList>
    </citation>
    <scope>NUCLEOTIDE SEQUENCE [LARGE SCALE GENOMIC DNA]</scope>
    <source>
        <strain evidence="3">ysch24</strain>
    </source>
</reference>
<organism evidence="2 3">
    <name type="scientific">Chitinophaga tropicalis</name>
    <dbReference type="NCBI Taxonomy" id="2683588"/>
    <lineage>
        <taxon>Bacteria</taxon>
        <taxon>Pseudomonadati</taxon>
        <taxon>Bacteroidota</taxon>
        <taxon>Chitinophagia</taxon>
        <taxon>Chitinophagales</taxon>
        <taxon>Chitinophagaceae</taxon>
        <taxon>Chitinophaga</taxon>
    </lineage>
</organism>
<dbReference type="RefSeq" id="WP_157308544.1">
    <property type="nucleotide sequence ID" value="NZ_WRXN01000011.1"/>
</dbReference>
<evidence type="ECO:0000313" key="2">
    <source>
        <dbReference type="EMBL" id="MVT11122.1"/>
    </source>
</evidence>
<proteinExistence type="predicted"/>
<evidence type="ECO:0000256" key="1">
    <source>
        <dbReference type="SAM" id="SignalP"/>
    </source>
</evidence>